<accession>M0B2Z8</accession>
<dbReference type="InterPro" id="IPR056528">
    <property type="entry name" value="HVO_2833_C"/>
</dbReference>
<protein>
    <recommendedName>
        <fullName evidence="1">HVO-2833 C-terminal domain-containing protein</fullName>
    </recommendedName>
</protein>
<dbReference type="AlphaFoldDB" id="M0B2Z8"/>
<organism evidence="2 3">
    <name type="scientific">Natrialba asiatica (strain ATCC 700177 / DSM 12278 / JCM 9576 / FERM P-10747 / NBRC 102637 / 172P1)</name>
    <dbReference type="NCBI Taxonomy" id="29540"/>
    <lineage>
        <taxon>Archaea</taxon>
        <taxon>Methanobacteriati</taxon>
        <taxon>Methanobacteriota</taxon>
        <taxon>Stenosarchaea group</taxon>
        <taxon>Halobacteria</taxon>
        <taxon>Halobacteriales</taxon>
        <taxon>Natrialbaceae</taxon>
        <taxon>Natrialba</taxon>
    </lineage>
</organism>
<reference evidence="2 3" key="1">
    <citation type="journal article" date="2014" name="PLoS Genet.">
        <title>Phylogenetically driven sequencing of extremely halophilic archaea reveals strategies for static and dynamic osmo-response.</title>
        <authorList>
            <person name="Becker E.A."/>
            <person name="Seitzer P.M."/>
            <person name="Tritt A."/>
            <person name="Larsen D."/>
            <person name="Krusor M."/>
            <person name="Yao A.I."/>
            <person name="Wu D."/>
            <person name="Madern D."/>
            <person name="Eisen J.A."/>
            <person name="Darling A.E."/>
            <person name="Facciotti M.T."/>
        </authorList>
    </citation>
    <scope>NUCLEOTIDE SEQUENCE [LARGE SCALE GENOMIC DNA]</scope>
    <source>
        <strain evidence="2 3">DSM 12278</strain>
    </source>
</reference>
<evidence type="ECO:0000313" key="2">
    <source>
        <dbReference type="EMBL" id="ELZ04927.1"/>
    </source>
</evidence>
<evidence type="ECO:0000259" key="1">
    <source>
        <dbReference type="Pfam" id="PF24271"/>
    </source>
</evidence>
<dbReference type="Proteomes" id="UP000011554">
    <property type="component" value="Unassembled WGS sequence"/>
</dbReference>
<sequence>MSELLPATLCCHTLVIDSEARTQSYCLLLLGHVDVDRDELHDQAVKYDIDTLVEDPLTYLDTSGEQRTSRLPEWKDFQELAEDYRVTA</sequence>
<dbReference type="Pfam" id="PF24271">
    <property type="entry name" value="HVO_2833_C"/>
    <property type="match status" value="1"/>
</dbReference>
<dbReference type="RefSeq" id="WP_006107478.1">
    <property type="nucleotide sequence ID" value="NZ_AOIO01000010.1"/>
</dbReference>
<gene>
    <name evidence="2" type="ORF">C481_03202</name>
</gene>
<comment type="caution">
    <text evidence="2">The sequence shown here is derived from an EMBL/GenBank/DDBJ whole genome shotgun (WGS) entry which is preliminary data.</text>
</comment>
<dbReference type="EMBL" id="AOIO01000010">
    <property type="protein sequence ID" value="ELZ04927.1"/>
    <property type="molecule type" value="Genomic_DNA"/>
</dbReference>
<dbReference type="OrthoDB" id="95477at2157"/>
<evidence type="ECO:0000313" key="3">
    <source>
        <dbReference type="Proteomes" id="UP000011554"/>
    </source>
</evidence>
<feature type="domain" description="HVO-2833 C-terminal" evidence="1">
    <location>
        <begin position="3"/>
        <end position="86"/>
    </location>
</feature>
<name>M0B2Z8_NATA1</name>
<proteinExistence type="predicted"/>
<dbReference type="STRING" id="29540.C481_03202"/>
<dbReference type="eggNOG" id="arCOG04518">
    <property type="taxonomic scope" value="Archaea"/>
</dbReference>
<keyword evidence="3" id="KW-1185">Reference proteome</keyword>
<dbReference type="PATRIC" id="fig|29540.5.peg.656"/>